<evidence type="ECO:0000313" key="1">
    <source>
        <dbReference type="EMBL" id="WAS92379.1"/>
    </source>
</evidence>
<dbReference type="EMBL" id="CP114040">
    <property type="protein sequence ID" value="WAS92379.1"/>
    <property type="molecule type" value="Genomic_DNA"/>
</dbReference>
<name>A0ABY7H022_9BACT</name>
<evidence type="ECO:0000313" key="2">
    <source>
        <dbReference type="Proteomes" id="UP001164459"/>
    </source>
</evidence>
<accession>A0ABY7H022</accession>
<dbReference type="PROSITE" id="PS51257">
    <property type="entry name" value="PROKAR_LIPOPROTEIN"/>
    <property type="match status" value="1"/>
</dbReference>
<keyword evidence="2" id="KW-1185">Reference proteome</keyword>
<dbReference type="RefSeq" id="WP_269034728.1">
    <property type="nucleotide sequence ID" value="NZ_CP114040.1"/>
</dbReference>
<sequence length="151" mass="15989">MTRAWLLGLSLLSACGPEFEPRDGRWEFAVGEIFDDGCGTISDMLSVDFALKANGDGTFTITPDEANGAIPCELSGKEFECPQHVLRAKLSGATVDVTLTEVGSFTSETEGSGRRDARATCSGTQCSLVSAVTKVQFPCTAALEFMVAHAE</sequence>
<organism evidence="1 2">
    <name type="scientific">Nannocystis punicea</name>
    <dbReference type="NCBI Taxonomy" id="2995304"/>
    <lineage>
        <taxon>Bacteria</taxon>
        <taxon>Pseudomonadati</taxon>
        <taxon>Myxococcota</taxon>
        <taxon>Polyangia</taxon>
        <taxon>Nannocystales</taxon>
        <taxon>Nannocystaceae</taxon>
        <taxon>Nannocystis</taxon>
    </lineage>
</organism>
<protein>
    <recommendedName>
        <fullName evidence="3">Lipoprotein</fullName>
    </recommendedName>
</protein>
<evidence type="ECO:0008006" key="3">
    <source>
        <dbReference type="Google" id="ProtNLM"/>
    </source>
</evidence>
<proteinExistence type="predicted"/>
<gene>
    <name evidence="1" type="ORF">O0S08_39880</name>
</gene>
<dbReference type="Proteomes" id="UP001164459">
    <property type="component" value="Chromosome"/>
</dbReference>
<reference evidence="1" key="1">
    <citation type="submission" date="2022-11" db="EMBL/GenBank/DDBJ databases">
        <title>Minimal conservation of predation-associated metabolite biosynthetic gene clusters underscores biosynthetic potential of Myxococcota including descriptions for ten novel species: Archangium lansinium sp. nov., Myxococcus landrumus sp. nov., Nannocystis bai.</title>
        <authorList>
            <person name="Ahearne A."/>
            <person name="Stevens C."/>
            <person name="Dowd S."/>
        </authorList>
    </citation>
    <scope>NUCLEOTIDE SEQUENCE</scope>
    <source>
        <strain evidence="1">Fl3</strain>
    </source>
</reference>